<keyword evidence="2" id="KW-1185">Reference proteome</keyword>
<reference evidence="1 2" key="1">
    <citation type="journal article" date="2016" name="Mol. Biol. Evol.">
        <title>Comparative Genomics of Early-Diverging Mushroom-Forming Fungi Provides Insights into the Origins of Lignocellulose Decay Capabilities.</title>
        <authorList>
            <person name="Nagy L.G."/>
            <person name="Riley R."/>
            <person name="Tritt A."/>
            <person name="Adam C."/>
            <person name="Daum C."/>
            <person name="Floudas D."/>
            <person name="Sun H."/>
            <person name="Yadav J.S."/>
            <person name="Pangilinan J."/>
            <person name="Larsson K.H."/>
            <person name="Matsuura K."/>
            <person name="Barry K."/>
            <person name="Labutti K."/>
            <person name="Kuo R."/>
            <person name="Ohm R.A."/>
            <person name="Bhattacharya S.S."/>
            <person name="Shirouzu T."/>
            <person name="Yoshinaga Y."/>
            <person name="Martin F.M."/>
            <person name="Grigoriev I.V."/>
            <person name="Hibbett D.S."/>
        </authorList>
    </citation>
    <scope>NUCLEOTIDE SEQUENCE [LARGE SCALE GENOMIC DNA]</scope>
    <source>
        <strain evidence="1 2">HHB12029</strain>
    </source>
</reference>
<sequence>MVMEEESLRDDHARRISIAVRALCNEALSAIPDRIAYREGAPALHGLFSDVAHIAETSIRAHERGSEFKQHRPVWAFSKHMRAELEDAIAAAFASSRETEGAERIAPQSLSELAMQGSIQDFLAAVKKLPVTVSTDDRILRLICAVNHGSTEDLVTAFKAVFTSEPYAKCATRVINSLVRSTVAAFLETLNGHMYACRLPPEVLASVAGYLDNRMQTSGVFRACFSSVGMIVLAVFRCCPRRDVPGAN</sequence>
<proteinExistence type="predicted"/>
<protein>
    <submittedName>
        <fullName evidence="1">Uncharacterized protein</fullName>
    </submittedName>
</protein>
<evidence type="ECO:0000313" key="1">
    <source>
        <dbReference type="EMBL" id="KZV86379.1"/>
    </source>
</evidence>
<organism evidence="1 2">
    <name type="scientific">Exidia glandulosa HHB12029</name>
    <dbReference type="NCBI Taxonomy" id="1314781"/>
    <lineage>
        <taxon>Eukaryota</taxon>
        <taxon>Fungi</taxon>
        <taxon>Dikarya</taxon>
        <taxon>Basidiomycota</taxon>
        <taxon>Agaricomycotina</taxon>
        <taxon>Agaricomycetes</taxon>
        <taxon>Auriculariales</taxon>
        <taxon>Exidiaceae</taxon>
        <taxon>Exidia</taxon>
    </lineage>
</organism>
<gene>
    <name evidence="1" type="ORF">EXIGLDRAFT_840831</name>
</gene>
<evidence type="ECO:0000313" key="2">
    <source>
        <dbReference type="Proteomes" id="UP000077266"/>
    </source>
</evidence>
<dbReference type="AlphaFoldDB" id="A0A165ZWZ9"/>
<dbReference type="Proteomes" id="UP000077266">
    <property type="component" value="Unassembled WGS sequence"/>
</dbReference>
<name>A0A165ZWZ9_EXIGL</name>
<dbReference type="EMBL" id="KV426158">
    <property type="protein sequence ID" value="KZV86379.1"/>
    <property type="molecule type" value="Genomic_DNA"/>
</dbReference>
<dbReference type="InParanoid" id="A0A165ZWZ9"/>
<accession>A0A165ZWZ9</accession>